<accession>A0A557SRN6</accession>
<reference evidence="1 2" key="1">
    <citation type="journal article" date="2019" name="Front. Microbiol.">
        <title>Ammonia Oxidation by the Arctic Terrestrial Thaumarchaeote Candidatus Nitrosocosmicus arcticus Is Stimulated by Increasing Temperatures.</title>
        <authorList>
            <person name="Alves R.J.E."/>
            <person name="Kerou M."/>
            <person name="Zappe A."/>
            <person name="Bittner R."/>
            <person name="Abby S.S."/>
            <person name="Schmidt H.A."/>
            <person name="Pfeifer K."/>
            <person name="Schleper C."/>
        </authorList>
    </citation>
    <scope>NUCLEOTIDE SEQUENCE [LARGE SCALE GENOMIC DNA]</scope>
    <source>
        <strain evidence="1 2">Kfb</strain>
    </source>
</reference>
<organism evidence="1 2">
    <name type="scientific">Candidatus Nitrosocosmicus arcticus</name>
    <dbReference type="NCBI Taxonomy" id="2035267"/>
    <lineage>
        <taxon>Archaea</taxon>
        <taxon>Nitrososphaerota</taxon>
        <taxon>Nitrososphaeria</taxon>
        <taxon>Nitrososphaerales</taxon>
        <taxon>Nitrososphaeraceae</taxon>
        <taxon>Candidatus Nitrosocosmicus</taxon>
    </lineage>
</organism>
<comment type="caution">
    <text evidence="1">The sequence shown here is derived from an EMBL/GenBank/DDBJ whole genome shotgun (WGS) entry which is preliminary data.</text>
</comment>
<sequence length="43" mass="5269">MFYEMTNFRLPNDKQRVFIDKSDSNKPNLSRYLILKLINHIRV</sequence>
<dbReference type="Proteomes" id="UP000315289">
    <property type="component" value="Unassembled WGS sequence"/>
</dbReference>
<dbReference type="AlphaFoldDB" id="A0A557SRN6"/>
<name>A0A557SRN6_9ARCH</name>
<keyword evidence="2" id="KW-1185">Reference proteome</keyword>
<gene>
    <name evidence="1" type="ORF">NARC_170005</name>
</gene>
<evidence type="ECO:0000313" key="2">
    <source>
        <dbReference type="Proteomes" id="UP000315289"/>
    </source>
</evidence>
<evidence type="ECO:0000313" key="1">
    <source>
        <dbReference type="EMBL" id="TVP39265.1"/>
    </source>
</evidence>
<protein>
    <submittedName>
        <fullName evidence="1">Uncharacterized protein</fullName>
    </submittedName>
</protein>
<proteinExistence type="predicted"/>
<dbReference type="EMBL" id="VOAH01000017">
    <property type="protein sequence ID" value="TVP39265.1"/>
    <property type="molecule type" value="Genomic_DNA"/>
</dbReference>